<evidence type="ECO:0000313" key="1">
    <source>
        <dbReference type="EMBL" id="WIV59124.1"/>
    </source>
</evidence>
<dbReference type="EMBL" id="CP127173">
    <property type="protein sequence ID" value="WIV59124.1"/>
    <property type="molecule type" value="Genomic_DNA"/>
</dbReference>
<accession>A0ABY8XTV9</accession>
<reference evidence="1 2" key="1">
    <citation type="submission" date="2023-06" db="EMBL/GenBank/DDBJ databases">
        <authorList>
            <person name="Oyuntsetseg B."/>
            <person name="Kim S.B."/>
        </authorList>
    </citation>
    <scope>NUCLEOTIDE SEQUENCE [LARGE SCALE GENOMIC DNA]</scope>
    <source>
        <strain evidence="1 2">2-2</strain>
    </source>
</reference>
<dbReference type="RefSeq" id="WP_285456601.1">
    <property type="nucleotide sequence ID" value="NZ_CP127173.1"/>
</dbReference>
<name>A0ABY8XTV9_9PSEU</name>
<gene>
    <name evidence="1" type="ORF">QP939_11080</name>
</gene>
<organism evidence="1 2">
    <name type="scientific">Amycolatopsis nalaikhensis</name>
    <dbReference type="NCBI Taxonomy" id="715472"/>
    <lineage>
        <taxon>Bacteria</taxon>
        <taxon>Bacillati</taxon>
        <taxon>Actinomycetota</taxon>
        <taxon>Actinomycetes</taxon>
        <taxon>Pseudonocardiales</taxon>
        <taxon>Pseudonocardiaceae</taxon>
        <taxon>Amycolatopsis</taxon>
    </lineage>
</organism>
<evidence type="ECO:0000313" key="2">
    <source>
        <dbReference type="Proteomes" id="UP001227101"/>
    </source>
</evidence>
<protein>
    <submittedName>
        <fullName evidence="1">Uncharacterized protein</fullName>
    </submittedName>
</protein>
<proteinExistence type="predicted"/>
<dbReference type="Proteomes" id="UP001227101">
    <property type="component" value="Chromosome"/>
</dbReference>
<keyword evidence="2" id="KW-1185">Reference proteome</keyword>
<sequence>MPYAVWLEMTAPEPITDAAAAAQLPGLVADLLGAGWEVPAVPWLEDEDDPAVADDDEPGGAGLLDMRVVGYRDGAVIGLAVDTDVLEVATTIGASLGRHLADAAPALLGWTTESLRAVKLTAPDADGDWLPSLRDDSPRFPVAEHLRHDLLEMAAQFLIAGAIRDLHDPTGESRHTPEAVDAADLVAGAVTQHPWGREVGGRLGTLLIAVGRHEATSGARRPLTGHGGGDSALAQQLLEAVRAEIDHPALDYGDDRMRGHVLVEGFMEHHDLQWNRRTGDLDDEADERRSREQLRALLWAGLRVLATLTHDLTDQAPSPWLWLADLECDDLSPAVGVLAELDDERLTVAAEDDDEELAAAADAHVLVRAALLHPDLLDDATSDEVESALSDTEVTSGPLHHVAHDALIILGADAIATASGTTKQNKAADLLLPPLRAIEALRVDDDDVDGDPYNDLHHALEQLLPRSGGTSRRLRLARELLLLITAAAAATPDTPARVARELFLDPATTACVLLSTDDDNRAIRRLRTYILTAAAALDPTIAGSFAADLPALRSTDPRDEPALRNEITTWWNRTLQVLRRQPELLGQQPHCPDPGGALLKSATTDGDVPSGTLDDLPTAHAAVAVAQAISAISLALEAPELPVEIFR</sequence>